<dbReference type="Ensembl" id="ENSTMTT00000007853.1">
    <property type="protein sequence ID" value="ENSTMTP00000007602.1"/>
    <property type="gene ID" value="ENSTMTG00000005518.1"/>
</dbReference>
<name>A0A674IIL6_9SAUR</name>
<sequence>VSHGHGPSTSRPAQHAGSRAWLGLPPGAVHVVLFSNFSSPEYIMALPRESRSGVMLPRPRPGGLWPYVPWGETVLCSGARRFHTNCNTGRARGCHISCPCTLQGLPWLQPGESPSSLKPARRLATAESAIGHRRGAYTGARLCSATWWAPDPAPQVGRGPGPPS</sequence>
<evidence type="ECO:0000313" key="2">
    <source>
        <dbReference type="Proteomes" id="UP000472274"/>
    </source>
</evidence>
<evidence type="ECO:0000313" key="1">
    <source>
        <dbReference type="Ensembl" id="ENSTMTP00000007602.1"/>
    </source>
</evidence>
<organism evidence="1 2">
    <name type="scientific">Terrapene triunguis</name>
    <name type="common">Three-toed box turtle</name>
    <dbReference type="NCBI Taxonomy" id="2587831"/>
    <lineage>
        <taxon>Eukaryota</taxon>
        <taxon>Metazoa</taxon>
        <taxon>Chordata</taxon>
        <taxon>Craniata</taxon>
        <taxon>Vertebrata</taxon>
        <taxon>Euteleostomi</taxon>
        <taxon>Archelosauria</taxon>
        <taxon>Testudinata</taxon>
        <taxon>Testudines</taxon>
        <taxon>Cryptodira</taxon>
        <taxon>Durocryptodira</taxon>
        <taxon>Testudinoidea</taxon>
        <taxon>Emydidae</taxon>
        <taxon>Terrapene</taxon>
    </lineage>
</organism>
<keyword evidence="2" id="KW-1185">Reference proteome</keyword>
<accession>A0A674IIL6</accession>
<proteinExistence type="predicted"/>
<reference evidence="1" key="2">
    <citation type="submission" date="2025-09" db="UniProtKB">
        <authorList>
            <consortium name="Ensembl"/>
        </authorList>
    </citation>
    <scope>IDENTIFICATION</scope>
</reference>
<dbReference type="AlphaFoldDB" id="A0A674IIL6"/>
<dbReference type="Proteomes" id="UP000472274">
    <property type="component" value="Unplaced"/>
</dbReference>
<reference evidence="1" key="1">
    <citation type="submission" date="2025-08" db="UniProtKB">
        <authorList>
            <consortium name="Ensembl"/>
        </authorList>
    </citation>
    <scope>IDENTIFICATION</scope>
</reference>
<dbReference type="InParanoid" id="A0A674IIL6"/>
<protein>
    <submittedName>
        <fullName evidence="1">Uncharacterized protein</fullName>
    </submittedName>
</protein>